<organism evidence="2 3">
    <name type="scientific">Hyphomonas hirschiana VP5</name>
    <dbReference type="NCBI Taxonomy" id="1280951"/>
    <lineage>
        <taxon>Bacteria</taxon>
        <taxon>Pseudomonadati</taxon>
        <taxon>Pseudomonadota</taxon>
        <taxon>Alphaproteobacteria</taxon>
        <taxon>Hyphomonadales</taxon>
        <taxon>Hyphomonadaceae</taxon>
        <taxon>Hyphomonas</taxon>
    </lineage>
</organism>
<dbReference type="Proteomes" id="UP000025061">
    <property type="component" value="Unassembled WGS sequence"/>
</dbReference>
<comment type="caution">
    <text evidence="2">The sequence shown here is derived from an EMBL/GenBank/DDBJ whole genome shotgun (WGS) entry which is preliminary data.</text>
</comment>
<dbReference type="AlphaFoldDB" id="A0A059FQV2"/>
<dbReference type="RefSeq" id="WP_011646565.1">
    <property type="nucleotide sequence ID" value="NZ_ARYI01000008.1"/>
</dbReference>
<dbReference type="GO" id="GO:0016787">
    <property type="term" value="F:hydrolase activity"/>
    <property type="evidence" value="ECO:0007669"/>
    <property type="project" value="UniProtKB-KW"/>
</dbReference>
<dbReference type="SUPFAM" id="SSF54427">
    <property type="entry name" value="NTF2-like"/>
    <property type="match status" value="1"/>
</dbReference>
<feature type="domain" description="Limonene-1,2-epoxide hydrolase" evidence="1">
    <location>
        <begin position="3"/>
        <end position="117"/>
    </location>
</feature>
<keyword evidence="3" id="KW-1185">Reference proteome</keyword>
<protein>
    <submittedName>
        <fullName evidence="2">Limonene-1,2-epoxide hydrolase</fullName>
    </submittedName>
</protein>
<dbReference type="EMBL" id="ARYI01000008">
    <property type="protein sequence ID" value="KCZ93020.1"/>
    <property type="molecule type" value="Genomic_DNA"/>
</dbReference>
<dbReference type="OrthoDB" id="9781757at2"/>
<sequence>MTENEKIIREFIAAWSRLGVDEIVSYFADDGVYHNMPFRPVTGHGALKAFVGNFLKDWTETNWEILTLVSSGDIVVAERLDRTRLGTQAVDLPCCGVFVMEGGKIKVWRDYFDMATYTRGISGEA</sequence>
<proteinExistence type="predicted"/>
<dbReference type="InterPro" id="IPR013100">
    <property type="entry name" value="LEH"/>
</dbReference>
<dbReference type="PATRIC" id="fig|1280951.3.peg.2026"/>
<keyword evidence="2" id="KW-0378">Hydrolase</keyword>
<dbReference type="Pfam" id="PF07858">
    <property type="entry name" value="LEH"/>
    <property type="match status" value="1"/>
</dbReference>
<name>A0A059FQV2_9PROT</name>
<evidence type="ECO:0000313" key="2">
    <source>
        <dbReference type="EMBL" id="KCZ93020.1"/>
    </source>
</evidence>
<gene>
    <name evidence="2" type="ORF">HHI_10044</name>
</gene>
<evidence type="ECO:0000313" key="3">
    <source>
        <dbReference type="Proteomes" id="UP000025061"/>
    </source>
</evidence>
<reference evidence="2 3" key="1">
    <citation type="submission" date="2013-04" db="EMBL/GenBank/DDBJ databases">
        <title>Hyphomonas hirschiana VP5 Genome Sequencing.</title>
        <authorList>
            <person name="Lai Q."/>
            <person name="Shao Z."/>
        </authorList>
    </citation>
    <scope>NUCLEOTIDE SEQUENCE [LARGE SCALE GENOMIC DNA]</scope>
    <source>
        <strain evidence="2 3">VP5</strain>
    </source>
</reference>
<dbReference type="InterPro" id="IPR032710">
    <property type="entry name" value="NTF2-like_dom_sf"/>
</dbReference>
<accession>A0A059FQV2</accession>
<evidence type="ECO:0000259" key="1">
    <source>
        <dbReference type="Pfam" id="PF07858"/>
    </source>
</evidence>
<dbReference type="Gene3D" id="3.10.450.50">
    <property type="match status" value="1"/>
</dbReference>